<feature type="domain" description="Methyltransferase type 11" evidence="2">
    <location>
        <begin position="140"/>
        <end position="187"/>
    </location>
</feature>
<dbReference type="SUPFAM" id="SSF53335">
    <property type="entry name" value="S-adenosyl-L-methionine-dependent methyltransferases"/>
    <property type="match status" value="1"/>
</dbReference>
<name>A0AAV7EZR5_ARIFI</name>
<feature type="transmembrane region" description="Helical" evidence="1">
    <location>
        <begin position="12"/>
        <end position="31"/>
    </location>
</feature>
<dbReference type="Gene3D" id="3.40.50.150">
    <property type="entry name" value="Vaccinia Virus protein VP39"/>
    <property type="match status" value="1"/>
</dbReference>
<comment type="caution">
    <text evidence="3">The sequence shown here is derived from an EMBL/GenBank/DDBJ whole genome shotgun (WGS) entry which is preliminary data.</text>
</comment>
<keyword evidence="1" id="KW-0472">Membrane</keyword>
<dbReference type="InterPro" id="IPR013216">
    <property type="entry name" value="Methyltransf_11"/>
</dbReference>
<accession>A0AAV7EZR5</accession>
<evidence type="ECO:0000259" key="2">
    <source>
        <dbReference type="Pfam" id="PF08241"/>
    </source>
</evidence>
<evidence type="ECO:0000313" key="4">
    <source>
        <dbReference type="Proteomes" id="UP000825729"/>
    </source>
</evidence>
<dbReference type="PANTHER" id="PTHR45085:SF3">
    <property type="entry name" value="S-ADENOSYL-L-METHIONINE-DEPENDENT METHYLTRANSFERASES SUPERFAMILY PROTEIN"/>
    <property type="match status" value="1"/>
</dbReference>
<dbReference type="InterPro" id="IPR029063">
    <property type="entry name" value="SAM-dependent_MTases_sf"/>
</dbReference>
<dbReference type="PANTHER" id="PTHR45085">
    <property type="entry name" value="F21J9.14"/>
    <property type="match status" value="1"/>
</dbReference>
<keyword evidence="4" id="KW-1185">Reference proteome</keyword>
<dbReference type="GO" id="GO:0008757">
    <property type="term" value="F:S-adenosylmethionine-dependent methyltransferase activity"/>
    <property type="evidence" value="ECO:0007669"/>
    <property type="project" value="InterPro"/>
</dbReference>
<dbReference type="Pfam" id="PF08241">
    <property type="entry name" value="Methyltransf_11"/>
    <property type="match status" value="1"/>
</dbReference>
<keyword evidence="1" id="KW-1133">Transmembrane helix</keyword>
<gene>
    <name evidence="3" type="ORF">H6P81_007231</name>
</gene>
<dbReference type="Proteomes" id="UP000825729">
    <property type="component" value="Unassembled WGS sequence"/>
</dbReference>
<dbReference type="CDD" id="cd02440">
    <property type="entry name" value="AdoMet_MTases"/>
    <property type="match status" value="1"/>
</dbReference>
<dbReference type="EMBL" id="JAINDJ010000003">
    <property type="protein sequence ID" value="KAG9454327.1"/>
    <property type="molecule type" value="Genomic_DNA"/>
</dbReference>
<organism evidence="3 4">
    <name type="scientific">Aristolochia fimbriata</name>
    <name type="common">White veined hardy Dutchman's pipe vine</name>
    <dbReference type="NCBI Taxonomy" id="158543"/>
    <lineage>
        <taxon>Eukaryota</taxon>
        <taxon>Viridiplantae</taxon>
        <taxon>Streptophyta</taxon>
        <taxon>Embryophyta</taxon>
        <taxon>Tracheophyta</taxon>
        <taxon>Spermatophyta</taxon>
        <taxon>Magnoliopsida</taxon>
        <taxon>Magnoliidae</taxon>
        <taxon>Piperales</taxon>
        <taxon>Aristolochiaceae</taxon>
        <taxon>Aristolochia</taxon>
    </lineage>
</organism>
<proteinExistence type="predicted"/>
<sequence>MEGRSLKSVFNRISLASITLATFIFFLLYNYPQRPCFSYLAAQLQSAPLPRYPKTSCEANRRDVLSPEKRSKKLFSSKDSKKRISALRDFFKPVSDLGLVGNSSRVLCVSAAAGHEVVAFLEMGVGDVTGVEVVDTPPIVSRADPHNLPYFDGIFDLAYTAHIAEAMFPDRFASEMERTVRPGGAIVLALEGSWSEREVKQFNEGLFEKSRIVEARNVTLTGSEVTMIILRNGVPRSQA</sequence>
<keyword evidence="1" id="KW-0812">Transmembrane</keyword>
<dbReference type="AlphaFoldDB" id="A0AAV7EZR5"/>
<protein>
    <recommendedName>
        <fullName evidence="2">Methyltransferase type 11 domain-containing protein</fullName>
    </recommendedName>
</protein>
<reference evidence="3 4" key="1">
    <citation type="submission" date="2021-07" db="EMBL/GenBank/DDBJ databases">
        <title>The Aristolochia fimbriata genome: insights into angiosperm evolution, floral development and chemical biosynthesis.</title>
        <authorList>
            <person name="Jiao Y."/>
        </authorList>
    </citation>
    <scope>NUCLEOTIDE SEQUENCE [LARGE SCALE GENOMIC DNA]</scope>
    <source>
        <strain evidence="3">IBCAS-2021</strain>
        <tissue evidence="3">Leaf</tissue>
    </source>
</reference>
<evidence type="ECO:0000313" key="3">
    <source>
        <dbReference type="EMBL" id="KAG9454327.1"/>
    </source>
</evidence>
<evidence type="ECO:0000256" key="1">
    <source>
        <dbReference type="SAM" id="Phobius"/>
    </source>
</evidence>